<organism evidence="1 2">
    <name type="scientific">candidate division WOR-1 bacterium RIFOXYC12_FULL_54_18</name>
    <dbReference type="NCBI Taxonomy" id="1802584"/>
    <lineage>
        <taxon>Bacteria</taxon>
        <taxon>Bacillati</taxon>
        <taxon>Saganbacteria</taxon>
    </lineage>
</organism>
<dbReference type="AlphaFoldDB" id="A0A1F4T4H7"/>
<reference evidence="1 2" key="1">
    <citation type="journal article" date="2016" name="Nat. Commun.">
        <title>Thousands of microbial genomes shed light on interconnected biogeochemical processes in an aquifer system.</title>
        <authorList>
            <person name="Anantharaman K."/>
            <person name="Brown C.T."/>
            <person name="Hug L.A."/>
            <person name="Sharon I."/>
            <person name="Castelle C.J."/>
            <person name="Probst A.J."/>
            <person name="Thomas B.C."/>
            <person name="Singh A."/>
            <person name="Wilkins M.J."/>
            <person name="Karaoz U."/>
            <person name="Brodie E.L."/>
            <person name="Williams K.H."/>
            <person name="Hubbard S.S."/>
            <person name="Banfield J.F."/>
        </authorList>
    </citation>
    <scope>NUCLEOTIDE SEQUENCE [LARGE SCALE GENOMIC DNA]</scope>
</reference>
<dbReference type="Proteomes" id="UP000178602">
    <property type="component" value="Unassembled WGS sequence"/>
</dbReference>
<accession>A0A1F4T4H7</accession>
<gene>
    <name evidence="1" type="ORF">A3K49_01650</name>
</gene>
<evidence type="ECO:0000313" key="1">
    <source>
        <dbReference type="EMBL" id="OGC27705.1"/>
    </source>
</evidence>
<sequence>MKEMRKKLDLILGTMATKSDLSGMATKDDLAGMATKADLTGMANKSDISRLEKDLKEVKYYVEHIDSELQEHRHDSEVHSLKMI</sequence>
<dbReference type="EMBL" id="MEUG01000001">
    <property type="protein sequence ID" value="OGC27705.1"/>
    <property type="molecule type" value="Genomic_DNA"/>
</dbReference>
<name>A0A1F4T4H7_UNCSA</name>
<comment type="caution">
    <text evidence="1">The sequence shown here is derived from an EMBL/GenBank/DDBJ whole genome shotgun (WGS) entry which is preliminary data.</text>
</comment>
<proteinExistence type="predicted"/>
<protein>
    <submittedName>
        <fullName evidence="1">Uncharacterized protein</fullName>
    </submittedName>
</protein>
<evidence type="ECO:0000313" key="2">
    <source>
        <dbReference type="Proteomes" id="UP000178602"/>
    </source>
</evidence>